<gene>
    <name evidence="1" type="ORF">LPB137_13585</name>
</gene>
<keyword evidence="2" id="KW-1185">Reference proteome</keyword>
<dbReference type="STRING" id="1850254.LPB137_13585"/>
<dbReference type="OrthoDB" id="5342741at2"/>
<accession>A0A1P8KQJ6</accession>
<evidence type="ECO:0008006" key="3">
    <source>
        <dbReference type="Google" id="ProtNLM"/>
    </source>
</evidence>
<dbReference type="RefSeq" id="WP_076088987.1">
    <property type="nucleotide sequence ID" value="NZ_CP019070.1"/>
</dbReference>
<name>A0A1P8KQJ6_9BACT</name>
<dbReference type="AlphaFoldDB" id="A0A1P8KQJ6"/>
<reference evidence="1 2" key="1">
    <citation type="submission" date="2017-01" db="EMBL/GenBank/DDBJ databases">
        <title>Genome sequencing of Arcobacter sp. LPB0137.</title>
        <authorList>
            <person name="Lee G.-W."/>
            <person name="Yi H."/>
        </authorList>
    </citation>
    <scope>NUCLEOTIDE SEQUENCE [LARGE SCALE GENOMIC DNA]</scope>
    <source>
        <strain evidence="1 2">LPB0137</strain>
    </source>
</reference>
<sequence length="278" mass="32228">MKVYLYAKSGHAIGLEATKRCAAIANELKEFDPILCTSDFRAGAFAKDLLGIKKYVNIDVLRNLYNIMEKRDILIYDTDETNEFMKNDMKQFCTLLYSVNSDLSDIVIDASIYNKNENPSIEKTLFFGDDDYNNLFLNLVEASTKYDIELLMGHYFFLGNEKIFKNHFSKIIDEEEYVETIQNSKYLLTASLQTALESIACGNKAVLFKREDKTYNEKLISKINLPIIEESNLEKIIENFETIIKSYPQIENFNNTNLKNIQLNIKEKLEEYNRLVGQ</sequence>
<protein>
    <recommendedName>
        <fullName evidence="3">CMP-N-acetylneuraminic acid synthetase</fullName>
    </recommendedName>
</protein>
<evidence type="ECO:0000313" key="2">
    <source>
        <dbReference type="Proteomes" id="UP000186074"/>
    </source>
</evidence>
<dbReference type="KEGG" id="alp:LPB137_13585"/>
<dbReference type="Proteomes" id="UP000186074">
    <property type="component" value="Chromosome"/>
</dbReference>
<proteinExistence type="predicted"/>
<organism evidence="1 2">
    <name type="scientific">Poseidonibacter parvus</name>
    <dbReference type="NCBI Taxonomy" id="1850254"/>
    <lineage>
        <taxon>Bacteria</taxon>
        <taxon>Pseudomonadati</taxon>
        <taxon>Campylobacterota</taxon>
        <taxon>Epsilonproteobacteria</taxon>
        <taxon>Campylobacterales</taxon>
        <taxon>Arcobacteraceae</taxon>
        <taxon>Poseidonibacter</taxon>
    </lineage>
</organism>
<evidence type="ECO:0000313" key="1">
    <source>
        <dbReference type="EMBL" id="APW66820.1"/>
    </source>
</evidence>
<dbReference type="EMBL" id="CP019070">
    <property type="protein sequence ID" value="APW66820.1"/>
    <property type="molecule type" value="Genomic_DNA"/>
</dbReference>